<protein>
    <submittedName>
        <fullName evidence="1">Uncharacterized protein</fullName>
    </submittedName>
</protein>
<accession>A0A398CTV1</accession>
<dbReference type="EMBL" id="QXJM01000039">
    <property type="protein sequence ID" value="RIE02394.1"/>
    <property type="molecule type" value="Genomic_DNA"/>
</dbReference>
<keyword evidence="2" id="KW-1185">Reference proteome</keyword>
<organism evidence="1 2">
    <name type="scientific">Cohnella faecalis</name>
    <dbReference type="NCBI Taxonomy" id="2315694"/>
    <lineage>
        <taxon>Bacteria</taxon>
        <taxon>Bacillati</taxon>
        <taxon>Bacillota</taxon>
        <taxon>Bacilli</taxon>
        <taxon>Bacillales</taxon>
        <taxon>Paenibacillaceae</taxon>
        <taxon>Cohnella</taxon>
    </lineage>
</organism>
<dbReference type="Proteomes" id="UP000266340">
    <property type="component" value="Unassembled WGS sequence"/>
</dbReference>
<sequence>MYEYMVKTLYKNIEWITKLDKLYSDQLNGMNNSNYLYYPDIELDLITENIFIIFQKSNRKTKIIFGDKYGRRAYLSDVDIINMIRDAEDTVYGIFCEILTLFVMEPETNDIHFKINEESFYYKSIVKNSYEPSKLEILRLNFFDSAADIKISYLDLLTLINLVITKEYLVDSSRSDIRVLRQAKKFLILSKFYKEKLYQEELERFEFDTSQAIEYVYKNNKIAKKIDELFDKITI</sequence>
<reference evidence="1 2" key="1">
    <citation type="submission" date="2018-09" db="EMBL/GenBank/DDBJ databases">
        <title>Cohnella cavernae sp. nov., isolated from a karst cave.</title>
        <authorList>
            <person name="Zhu H."/>
        </authorList>
    </citation>
    <scope>NUCLEOTIDE SEQUENCE [LARGE SCALE GENOMIC DNA]</scope>
    <source>
        <strain evidence="1 2">K2E09-144</strain>
    </source>
</reference>
<dbReference type="AlphaFoldDB" id="A0A398CTV1"/>
<proteinExistence type="predicted"/>
<evidence type="ECO:0000313" key="2">
    <source>
        <dbReference type="Proteomes" id="UP000266340"/>
    </source>
</evidence>
<evidence type="ECO:0000313" key="1">
    <source>
        <dbReference type="EMBL" id="RIE02394.1"/>
    </source>
</evidence>
<gene>
    <name evidence="1" type="ORF">D3H35_16940</name>
</gene>
<comment type="caution">
    <text evidence="1">The sequence shown here is derived from an EMBL/GenBank/DDBJ whole genome shotgun (WGS) entry which is preliminary data.</text>
</comment>
<name>A0A398CTV1_9BACL</name>